<reference evidence="2" key="3">
    <citation type="submission" date="2022-06" db="EMBL/GenBank/DDBJ databases">
        <title>Isolation of gut microbiota from human fecal samples.</title>
        <authorList>
            <person name="Pamer E.G."/>
            <person name="Barat B."/>
            <person name="Waligurski E."/>
            <person name="Medina S."/>
            <person name="Paddock L."/>
            <person name="Mostad J."/>
        </authorList>
    </citation>
    <scope>NUCLEOTIDE SEQUENCE</scope>
    <source>
        <strain evidence="2">DFI.6.24</strain>
    </source>
</reference>
<proteinExistence type="predicted"/>
<dbReference type="RefSeq" id="WP_022002899.1">
    <property type="nucleotide sequence ID" value="NZ_AP031432.1"/>
</dbReference>
<evidence type="ECO:0000313" key="2">
    <source>
        <dbReference type="EMBL" id="MCQ5061028.1"/>
    </source>
</evidence>
<comment type="caution">
    <text evidence="3">The sequence shown here is derived from an EMBL/GenBank/DDBJ whole genome shotgun (WGS) entry which is preliminary data.</text>
</comment>
<dbReference type="Gene3D" id="3.90.1720.10">
    <property type="entry name" value="endopeptidase domain like (from Nostoc punctiforme)"/>
    <property type="match status" value="1"/>
</dbReference>
<dbReference type="EMBL" id="JAJDKQ010000001">
    <property type="protein sequence ID" value="MCB8560523.1"/>
    <property type="molecule type" value="Genomic_DNA"/>
</dbReference>
<dbReference type="EMBL" id="PYLQ01000001">
    <property type="protein sequence ID" value="PST43216.1"/>
    <property type="molecule type" value="Genomic_DNA"/>
</dbReference>
<dbReference type="InterPro" id="IPR038765">
    <property type="entry name" value="Papain-like_cys_pep_sf"/>
</dbReference>
<gene>
    <name evidence="3" type="ORF">C7U54_00455</name>
    <name evidence="1" type="ORF">LJD74_00705</name>
    <name evidence="2" type="ORF">NE542_04150</name>
</gene>
<organism evidence="3 4">
    <name type="scientific">Faecalibacillus intestinalis</name>
    <dbReference type="NCBI Taxonomy" id="1982626"/>
    <lineage>
        <taxon>Bacteria</taxon>
        <taxon>Bacillati</taxon>
        <taxon>Bacillota</taxon>
        <taxon>Erysipelotrichia</taxon>
        <taxon>Erysipelotrichales</taxon>
        <taxon>Coprobacillaceae</taxon>
        <taxon>Faecalibacillus</taxon>
    </lineage>
</organism>
<dbReference type="Proteomes" id="UP001197827">
    <property type="component" value="Unassembled WGS sequence"/>
</dbReference>
<dbReference type="InterPro" id="IPR024453">
    <property type="entry name" value="Peptidase_C92"/>
</dbReference>
<protein>
    <submittedName>
        <fullName evidence="3">Uncharacterized protein</fullName>
    </submittedName>
</protein>
<reference evidence="3 4" key="1">
    <citation type="journal article" date="2019" name="Int. J. Syst. Evol. Microbiol.">
        <title>Faecalibacillus intestinalis gen. nov., sp. nov. and Faecalibacillus faecis sp. nov., isolated from human faeces.</title>
        <authorList>
            <person name="Seo B."/>
            <person name="Jeon K."/>
            <person name="Baek I."/>
            <person name="Lee Y.M."/>
            <person name="Baek K."/>
            <person name="Ko G."/>
        </authorList>
    </citation>
    <scope>NUCLEOTIDE SEQUENCE [LARGE SCALE GENOMIC DNA]</scope>
    <source>
        <strain evidence="3 4">SNUG30099</strain>
    </source>
</reference>
<evidence type="ECO:0000313" key="4">
    <source>
        <dbReference type="Proteomes" id="UP000240974"/>
    </source>
</evidence>
<dbReference type="Proteomes" id="UP001204814">
    <property type="component" value="Unassembled WGS sequence"/>
</dbReference>
<evidence type="ECO:0000313" key="1">
    <source>
        <dbReference type="EMBL" id="MCB8560523.1"/>
    </source>
</evidence>
<evidence type="ECO:0000313" key="3">
    <source>
        <dbReference type="EMBL" id="PST43216.1"/>
    </source>
</evidence>
<dbReference type="EMBL" id="JANGBO010000002">
    <property type="protein sequence ID" value="MCQ5061028.1"/>
    <property type="molecule type" value="Genomic_DNA"/>
</dbReference>
<keyword evidence="4" id="KW-1185">Reference proteome</keyword>
<reference evidence="1" key="2">
    <citation type="submission" date="2021-10" db="EMBL/GenBank/DDBJ databases">
        <title>Collection of gut derived symbiotic bacterial strains cultured from healthy donors.</title>
        <authorList>
            <person name="Lin H."/>
            <person name="Littmann E."/>
            <person name="Kohout C."/>
            <person name="Pamer E.G."/>
        </authorList>
    </citation>
    <scope>NUCLEOTIDE SEQUENCE</scope>
    <source>
        <strain evidence="1">DFI.5.2</strain>
    </source>
</reference>
<dbReference type="Pfam" id="PF05708">
    <property type="entry name" value="Peptidase_C92"/>
    <property type="match status" value="1"/>
</dbReference>
<dbReference type="SUPFAM" id="SSF54001">
    <property type="entry name" value="Cysteine proteinases"/>
    <property type="match status" value="1"/>
</dbReference>
<dbReference type="AlphaFoldDB" id="A0A2T3G6Q6"/>
<accession>A0A2T3G6Q6</accession>
<name>A0A2T3G6Q6_9FIRM</name>
<dbReference type="Proteomes" id="UP000240974">
    <property type="component" value="Unassembled WGS sequence"/>
</dbReference>
<sequence length="223" mass="26124">MYRIYALILCLCLVGCTQKKDIEVSTQKENFSYEEVSENFSKLQCGDIINIENSHYISNIAIPGRWKHTLIYLGSLKQVQELLDTSFPYYEKIVKMYKTQKEILVLDANVGGVQIRTFDQMANLKNESYLKAMTCFRFLKENTFIKDFLKNALDYLNYPYDYQMDLSSDQELYCSELVVCSLKKMNITLSKQTQVFKYRIISPTDLIEELVEKKLVKNVLILE</sequence>